<feature type="compositionally biased region" description="Basic and acidic residues" evidence="3">
    <location>
        <begin position="56"/>
        <end position="71"/>
    </location>
</feature>
<dbReference type="EMBL" id="CAJNOO010003386">
    <property type="protein sequence ID" value="CAF1334644.1"/>
    <property type="molecule type" value="Genomic_DNA"/>
</dbReference>
<keyword evidence="4" id="KW-1133">Transmembrane helix</keyword>
<gene>
    <name evidence="5" type="ORF">RFH988_LOCUS31452</name>
</gene>
<dbReference type="InterPro" id="IPR001258">
    <property type="entry name" value="NHL_repeat"/>
</dbReference>
<dbReference type="OrthoDB" id="342730at2759"/>
<reference evidence="5" key="1">
    <citation type="submission" date="2021-02" db="EMBL/GenBank/DDBJ databases">
        <authorList>
            <person name="Nowell W R."/>
        </authorList>
    </citation>
    <scope>NUCLEOTIDE SEQUENCE</scope>
</reference>
<dbReference type="CDD" id="cd05819">
    <property type="entry name" value="NHL"/>
    <property type="match status" value="1"/>
</dbReference>
<proteinExistence type="predicted"/>
<feature type="repeat" description="NHL" evidence="2">
    <location>
        <begin position="194"/>
        <end position="237"/>
    </location>
</feature>
<dbReference type="Proteomes" id="UP000663882">
    <property type="component" value="Unassembled WGS sequence"/>
</dbReference>
<dbReference type="AlphaFoldDB" id="A0A815G721"/>
<evidence type="ECO:0000313" key="6">
    <source>
        <dbReference type="Proteomes" id="UP000663882"/>
    </source>
</evidence>
<dbReference type="PANTHER" id="PTHR24104:SF25">
    <property type="entry name" value="PROTEIN LIN-41"/>
    <property type="match status" value="1"/>
</dbReference>
<evidence type="ECO:0000256" key="4">
    <source>
        <dbReference type="SAM" id="Phobius"/>
    </source>
</evidence>
<dbReference type="GO" id="GO:0008270">
    <property type="term" value="F:zinc ion binding"/>
    <property type="evidence" value="ECO:0007669"/>
    <property type="project" value="UniProtKB-KW"/>
</dbReference>
<dbReference type="PROSITE" id="PS51125">
    <property type="entry name" value="NHL"/>
    <property type="match status" value="2"/>
</dbReference>
<sequence length="444" mass="48771">MDRISTVRNIPRQEPDSHELSVIQNIFENSNSALRSISVTHIRRYHHSASQDEASNDQRHQKHTKDIRSDETGTIEDYHRISKKHQKKICSRRCIIASILIALIISIILAVILSIILIKSKTVTTLNIVPTLRWNTTGITLFGLSGVTGNASDQLKLPKDAILDSPNILYIADSGNHRIQKYVIGDLTGTTLAGQTSGIGGSSASHLNSPSSVLIDSNGGLYVADTNNHRIQFWSNGVSSGITIVGNGTNGFFNMTNQLSQPYGIYRDLNSDILYIPDYGNARVMSYASGASSGIVVAGGKGSGRNNTQLYSPIRVYFDALSNSLVIANHNAHNIVRWVLGDSSWTILAGNLNGTLGNSSTELRFPSDVTFDPMGNMYVADKDNYRIQLFMAGQSEGRTIAGVTRISGNTSTLLFQPWSVKLDNQLNLYVADSRNHRIQKFLRY</sequence>
<dbReference type="Gene3D" id="2.120.10.30">
    <property type="entry name" value="TolB, C-terminal domain"/>
    <property type="match status" value="2"/>
</dbReference>
<feature type="repeat" description="NHL" evidence="2">
    <location>
        <begin position="354"/>
        <end position="393"/>
    </location>
</feature>
<feature type="region of interest" description="Disordered" evidence="3">
    <location>
        <begin position="48"/>
        <end position="71"/>
    </location>
</feature>
<name>A0A815G721_9BILA</name>
<evidence type="ECO:0000313" key="5">
    <source>
        <dbReference type="EMBL" id="CAF1334644.1"/>
    </source>
</evidence>
<dbReference type="InterPro" id="IPR050952">
    <property type="entry name" value="TRIM-NHL_E3_ligases"/>
</dbReference>
<dbReference type="InterPro" id="IPR011042">
    <property type="entry name" value="6-blade_b-propeller_TolB-like"/>
</dbReference>
<protein>
    <recommendedName>
        <fullName evidence="7">NHL repeat-containing protein</fullName>
    </recommendedName>
</protein>
<keyword evidence="1" id="KW-0677">Repeat</keyword>
<dbReference type="Pfam" id="PF01436">
    <property type="entry name" value="NHL"/>
    <property type="match status" value="3"/>
</dbReference>
<dbReference type="PANTHER" id="PTHR24104">
    <property type="entry name" value="E3 UBIQUITIN-PROTEIN LIGASE NHLRC1-RELATED"/>
    <property type="match status" value="1"/>
</dbReference>
<keyword evidence="4" id="KW-0472">Membrane</keyword>
<evidence type="ECO:0008006" key="7">
    <source>
        <dbReference type="Google" id="ProtNLM"/>
    </source>
</evidence>
<keyword evidence="4" id="KW-0812">Transmembrane</keyword>
<comment type="caution">
    <text evidence="5">The sequence shown here is derived from an EMBL/GenBank/DDBJ whole genome shotgun (WGS) entry which is preliminary data.</text>
</comment>
<evidence type="ECO:0000256" key="1">
    <source>
        <dbReference type="ARBA" id="ARBA00022737"/>
    </source>
</evidence>
<evidence type="ECO:0000256" key="2">
    <source>
        <dbReference type="PROSITE-ProRule" id="PRU00504"/>
    </source>
</evidence>
<organism evidence="5 6">
    <name type="scientific">Rotaria sordida</name>
    <dbReference type="NCBI Taxonomy" id="392033"/>
    <lineage>
        <taxon>Eukaryota</taxon>
        <taxon>Metazoa</taxon>
        <taxon>Spiralia</taxon>
        <taxon>Gnathifera</taxon>
        <taxon>Rotifera</taxon>
        <taxon>Eurotatoria</taxon>
        <taxon>Bdelloidea</taxon>
        <taxon>Philodinida</taxon>
        <taxon>Philodinidae</taxon>
        <taxon>Rotaria</taxon>
    </lineage>
</organism>
<dbReference type="SUPFAM" id="SSF101898">
    <property type="entry name" value="NHL repeat"/>
    <property type="match status" value="1"/>
</dbReference>
<feature type="transmembrane region" description="Helical" evidence="4">
    <location>
        <begin position="94"/>
        <end position="118"/>
    </location>
</feature>
<evidence type="ECO:0000256" key="3">
    <source>
        <dbReference type="SAM" id="MobiDB-lite"/>
    </source>
</evidence>
<accession>A0A815G721</accession>